<dbReference type="AlphaFoldDB" id="A0ABD2KV98"/>
<protein>
    <submittedName>
        <fullName evidence="1">Uncharacterized protein</fullName>
    </submittedName>
</protein>
<proteinExistence type="predicted"/>
<organism evidence="1 2">
    <name type="scientific">Heterodera trifolii</name>
    <dbReference type="NCBI Taxonomy" id="157864"/>
    <lineage>
        <taxon>Eukaryota</taxon>
        <taxon>Metazoa</taxon>
        <taxon>Ecdysozoa</taxon>
        <taxon>Nematoda</taxon>
        <taxon>Chromadorea</taxon>
        <taxon>Rhabditida</taxon>
        <taxon>Tylenchina</taxon>
        <taxon>Tylenchomorpha</taxon>
        <taxon>Tylenchoidea</taxon>
        <taxon>Heteroderidae</taxon>
        <taxon>Heteroderinae</taxon>
        <taxon>Heterodera</taxon>
    </lineage>
</organism>
<evidence type="ECO:0000313" key="1">
    <source>
        <dbReference type="EMBL" id="KAL3106781.1"/>
    </source>
</evidence>
<evidence type="ECO:0000313" key="2">
    <source>
        <dbReference type="Proteomes" id="UP001620626"/>
    </source>
</evidence>
<dbReference type="Proteomes" id="UP001620626">
    <property type="component" value="Unassembled WGS sequence"/>
</dbReference>
<dbReference type="EMBL" id="JBICBT010000635">
    <property type="protein sequence ID" value="KAL3106781.1"/>
    <property type="molecule type" value="Genomic_DNA"/>
</dbReference>
<keyword evidence="2" id="KW-1185">Reference proteome</keyword>
<name>A0ABD2KV98_9BILA</name>
<accession>A0ABD2KV98</accession>
<gene>
    <name evidence="1" type="ORF">niasHT_014301</name>
</gene>
<reference evidence="1 2" key="1">
    <citation type="submission" date="2024-10" db="EMBL/GenBank/DDBJ databases">
        <authorList>
            <person name="Kim D."/>
        </authorList>
    </citation>
    <scope>NUCLEOTIDE SEQUENCE [LARGE SCALE GENOMIC DNA]</scope>
    <source>
        <strain evidence="1">BH-2024</strain>
    </source>
</reference>
<sequence>MKTAVKELMRAVDIAPDQEAYGMEHLVKIQQHWDRLYTGMYRIVLFTDQPEELPRPIWKGPMGRRFCLGPQYPCVREQGVCLNCQQCNRVFFSQRCFDGHRPQMCNLVKRCDDCDRTYQIDRKNPHKCYTNYCTRCKVYHEKEGACFIKPTIVPDEKPKYRMVCWDTETRLERLQQVGQQRHKVNYLSATRYLHGVL</sequence>
<comment type="caution">
    <text evidence="1">The sequence shown here is derived from an EMBL/GenBank/DDBJ whole genome shotgun (WGS) entry which is preliminary data.</text>
</comment>